<dbReference type="OrthoDB" id="3357846at2759"/>
<evidence type="ECO:0000256" key="4">
    <source>
        <dbReference type="ARBA" id="ARBA00023136"/>
    </source>
</evidence>
<dbReference type="PROSITE" id="PS50850">
    <property type="entry name" value="MFS"/>
    <property type="match status" value="1"/>
</dbReference>
<keyword evidence="3 6" id="KW-1133">Transmembrane helix</keyword>
<dbReference type="Gene3D" id="1.20.1250.20">
    <property type="entry name" value="MFS general substrate transporter like domains"/>
    <property type="match status" value="1"/>
</dbReference>
<feature type="compositionally biased region" description="Low complexity" evidence="5">
    <location>
        <begin position="40"/>
        <end position="53"/>
    </location>
</feature>
<dbReference type="GO" id="GO:0015244">
    <property type="term" value="F:fluconazole transmembrane transporter activity"/>
    <property type="evidence" value="ECO:0007669"/>
    <property type="project" value="TreeGrafter"/>
</dbReference>
<feature type="compositionally biased region" description="Basic and acidic residues" evidence="5">
    <location>
        <begin position="88"/>
        <end position="99"/>
    </location>
</feature>
<keyword evidence="9" id="KW-1185">Reference proteome</keyword>
<feature type="transmembrane region" description="Helical" evidence="6">
    <location>
        <begin position="270"/>
        <end position="290"/>
    </location>
</feature>
<dbReference type="Proteomes" id="UP000008370">
    <property type="component" value="Unassembled WGS sequence"/>
</dbReference>
<dbReference type="AlphaFoldDB" id="K5VXF1"/>
<accession>K5VXF1</accession>
<dbReference type="RefSeq" id="XP_007400425.1">
    <property type="nucleotide sequence ID" value="XM_007400363.1"/>
</dbReference>
<dbReference type="FunFam" id="1.20.1250.20:FF:000011">
    <property type="entry name" value="MFS multidrug transporter, putative"/>
    <property type="match status" value="1"/>
</dbReference>
<dbReference type="PANTHER" id="PTHR23502:SF23">
    <property type="entry name" value="FLUCONAZOLE RESISTANCE PROTEIN 1"/>
    <property type="match status" value="1"/>
</dbReference>
<feature type="transmembrane region" description="Helical" evidence="6">
    <location>
        <begin position="237"/>
        <end position="258"/>
    </location>
</feature>
<evidence type="ECO:0000256" key="6">
    <source>
        <dbReference type="SAM" id="Phobius"/>
    </source>
</evidence>
<reference evidence="8 9" key="1">
    <citation type="journal article" date="2012" name="BMC Genomics">
        <title>Comparative genomics of the white-rot fungi, Phanerochaete carnosa and P. chrysosporium, to elucidate the genetic basis of the distinct wood types they colonize.</title>
        <authorList>
            <person name="Suzuki H."/>
            <person name="MacDonald J."/>
            <person name="Syed K."/>
            <person name="Salamov A."/>
            <person name="Hori C."/>
            <person name="Aerts A."/>
            <person name="Henrissat B."/>
            <person name="Wiebenga A."/>
            <person name="vanKuyk P.A."/>
            <person name="Barry K."/>
            <person name="Lindquist E."/>
            <person name="LaButti K."/>
            <person name="Lapidus A."/>
            <person name="Lucas S."/>
            <person name="Coutinho P."/>
            <person name="Gong Y."/>
            <person name="Samejima M."/>
            <person name="Mahadevan R."/>
            <person name="Abou-Zaid M."/>
            <person name="de Vries R.P."/>
            <person name="Igarashi K."/>
            <person name="Yadav J.S."/>
            <person name="Grigoriev I.V."/>
            <person name="Master E.R."/>
        </authorList>
    </citation>
    <scope>NUCLEOTIDE SEQUENCE [LARGE SCALE GENOMIC DNA]</scope>
    <source>
        <strain evidence="8 9">HHB-10118-sp</strain>
    </source>
</reference>
<feature type="transmembrane region" description="Helical" evidence="6">
    <location>
        <begin position="212"/>
        <end position="231"/>
    </location>
</feature>
<proteinExistence type="predicted"/>
<organism evidence="8 9">
    <name type="scientific">Phanerochaete carnosa (strain HHB-10118-sp)</name>
    <name type="common">White-rot fungus</name>
    <name type="synonym">Peniophora carnosa</name>
    <dbReference type="NCBI Taxonomy" id="650164"/>
    <lineage>
        <taxon>Eukaryota</taxon>
        <taxon>Fungi</taxon>
        <taxon>Dikarya</taxon>
        <taxon>Basidiomycota</taxon>
        <taxon>Agaricomycotina</taxon>
        <taxon>Agaricomycetes</taxon>
        <taxon>Polyporales</taxon>
        <taxon>Phanerochaetaceae</taxon>
        <taxon>Phanerochaete</taxon>
    </lineage>
</organism>
<dbReference type="Pfam" id="PF07690">
    <property type="entry name" value="MFS_1"/>
    <property type="match status" value="1"/>
</dbReference>
<dbReference type="SUPFAM" id="SSF103473">
    <property type="entry name" value="MFS general substrate transporter"/>
    <property type="match status" value="1"/>
</dbReference>
<feature type="domain" description="Major facilitator superfamily (MFS) profile" evidence="7">
    <location>
        <begin position="146"/>
        <end position="575"/>
    </location>
</feature>
<feature type="transmembrane region" description="Helical" evidence="6">
    <location>
        <begin position="176"/>
        <end position="200"/>
    </location>
</feature>
<feature type="transmembrane region" description="Helical" evidence="6">
    <location>
        <begin position="419"/>
        <end position="440"/>
    </location>
</feature>
<feature type="transmembrane region" description="Helical" evidence="6">
    <location>
        <begin position="372"/>
        <end position="399"/>
    </location>
</feature>
<feature type="region of interest" description="Disordered" evidence="5">
    <location>
        <begin position="25"/>
        <end position="112"/>
    </location>
</feature>
<evidence type="ECO:0000256" key="2">
    <source>
        <dbReference type="ARBA" id="ARBA00022692"/>
    </source>
</evidence>
<dbReference type="InterPro" id="IPR020846">
    <property type="entry name" value="MFS_dom"/>
</dbReference>
<keyword evidence="4 6" id="KW-0472">Membrane</keyword>
<protein>
    <recommendedName>
        <fullName evidence="7">Major facilitator superfamily (MFS) profile domain-containing protein</fullName>
    </recommendedName>
</protein>
<dbReference type="GeneID" id="18913338"/>
<feature type="transmembrane region" description="Helical" evidence="6">
    <location>
        <begin position="145"/>
        <end position="164"/>
    </location>
</feature>
<dbReference type="FunCoup" id="K5VXF1">
    <property type="interactions" value="10"/>
</dbReference>
<evidence type="ECO:0000256" key="1">
    <source>
        <dbReference type="ARBA" id="ARBA00004141"/>
    </source>
</evidence>
<evidence type="ECO:0000256" key="3">
    <source>
        <dbReference type="ARBA" id="ARBA00022989"/>
    </source>
</evidence>
<comment type="subcellular location">
    <subcellularLocation>
        <location evidence="1">Membrane</location>
        <topology evidence="1">Multi-pass membrane protein</topology>
    </subcellularLocation>
</comment>
<dbReference type="GO" id="GO:1990961">
    <property type="term" value="P:xenobiotic detoxification by transmembrane export across the plasma membrane"/>
    <property type="evidence" value="ECO:0007669"/>
    <property type="project" value="TreeGrafter"/>
</dbReference>
<evidence type="ECO:0000259" key="7">
    <source>
        <dbReference type="PROSITE" id="PS50850"/>
    </source>
</evidence>
<feature type="transmembrane region" description="Helical" evidence="6">
    <location>
        <begin position="548"/>
        <end position="571"/>
    </location>
</feature>
<keyword evidence="2 6" id="KW-0812">Transmembrane</keyword>
<evidence type="ECO:0000256" key="5">
    <source>
        <dbReference type="SAM" id="MobiDB-lite"/>
    </source>
</evidence>
<sequence length="585" mass="63933">MAPALIRDAFVGDVLYHVSGHRLFQHPEDRPGFTIPIPPRSIKSSRSGSASPSNLETATAIERPDDEESRLPRVDSDQSTIAVPEASEEQRPARRKAAEVEEGDLAGEKEKASVQQEIAESRIVEWYGPDDPEDPQNWSTAKKSFVTFEICMLTFSVYIGSAIYSPGIGEIAEQFGVSSVAATLGLTLFVVGYGIGPMFLSPLSEIPQFGRTTVYIVTLALFVVLQVPTALAKNLGALLPLRFLAGFAGSPALATGGATLSDMWAPEYRAVVIGLWSVAAVSGPVLGPTVGGFAAQSESWTWTIWILLWLSGAALAFLTFFLPETSASALLYRRAARLRRVTGDKQLKSQGEIEAEHMTVGDVAMMTLVRPFILMFVEPIVAFWNIYIALVYGILYIFIESFRVVFVEKHGFNLGENGLAFLGLFVGSILTYAVFAPYAVKVLKPRFLDGTFVPEMRLPIAFVASVFLPISMFWFGWTSSASVHWIVPIIASAFFSAGTYLLFQAGLNYLSDCYPRYIASVLAGNDFFRSMVGAAFPLFSTAFFHNLGVGPACSLLGGIAILMLPIPYIMYRYGAHIRSWSKYAD</sequence>
<dbReference type="InterPro" id="IPR036259">
    <property type="entry name" value="MFS_trans_sf"/>
</dbReference>
<dbReference type="CDD" id="cd17323">
    <property type="entry name" value="MFS_Tpo1_MDR_like"/>
    <property type="match status" value="1"/>
</dbReference>
<gene>
    <name evidence="8" type="ORF">PHACADRAFT_213133</name>
</gene>
<name>K5VXF1_PHACS</name>
<dbReference type="EMBL" id="JH930477">
    <property type="protein sequence ID" value="EKM51279.1"/>
    <property type="molecule type" value="Genomic_DNA"/>
</dbReference>
<dbReference type="GO" id="GO:0005886">
    <property type="term" value="C:plasma membrane"/>
    <property type="evidence" value="ECO:0007669"/>
    <property type="project" value="TreeGrafter"/>
</dbReference>
<dbReference type="PANTHER" id="PTHR23502">
    <property type="entry name" value="MAJOR FACILITATOR SUPERFAMILY"/>
    <property type="match status" value="1"/>
</dbReference>
<evidence type="ECO:0000313" key="8">
    <source>
        <dbReference type="EMBL" id="EKM51279.1"/>
    </source>
</evidence>
<feature type="transmembrane region" description="Helical" evidence="6">
    <location>
        <begin position="302"/>
        <end position="323"/>
    </location>
</feature>
<dbReference type="InterPro" id="IPR011701">
    <property type="entry name" value="MFS"/>
</dbReference>
<feature type="transmembrane region" description="Helical" evidence="6">
    <location>
        <begin position="483"/>
        <end position="503"/>
    </location>
</feature>
<evidence type="ECO:0000313" key="9">
    <source>
        <dbReference type="Proteomes" id="UP000008370"/>
    </source>
</evidence>
<dbReference type="HOGENOM" id="CLU_008455_11_1_1"/>
<dbReference type="InParanoid" id="K5VXF1"/>
<dbReference type="KEGG" id="pco:PHACADRAFT_213133"/>
<feature type="transmembrane region" description="Helical" evidence="6">
    <location>
        <begin position="460"/>
        <end position="477"/>
    </location>
</feature>